<proteinExistence type="predicted"/>
<reference evidence="2 3" key="1">
    <citation type="journal article" date="2013" name="Sci. Rep.">
        <title>Extraordinary expansion of a Sorangium cellulosum genome from an alkaline milieu.</title>
        <authorList>
            <person name="Han K."/>
            <person name="Li Z.F."/>
            <person name="Peng R."/>
            <person name="Zhu L.P."/>
            <person name="Zhou T."/>
            <person name="Wang L.G."/>
            <person name="Li S.G."/>
            <person name="Zhang X.B."/>
            <person name="Hu W."/>
            <person name="Wu Z.H."/>
            <person name="Qin N."/>
            <person name="Li Y.Z."/>
        </authorList>
    </citation>
    <scope>NUCLEOTIDE SEQUENCE [LARGE SCALE GENOMIC DNA]</scope>
    <source>
        <strain evidence="2 3">So0157-2</strain>
    </source>
</reference>
<dbReference type="GO" id="GO:0005507">
    <property type="term" value="F:copper ion binding"/>
    <property type="evidence" value="ECO:0007669"/>
    <property type="project" value="InterPro"/>
</dbReference>
<accession>S4Y962</accession>
<dbReference type="STRING" id="1254432.SCE1572_50510"/>
<dbReference type="GO" id="GO:0016715">
    <property type="term" value="F:oxidoreductase activity, acting on paired donors, with incorporation or reduction of molecular oxygen, reduced ascorbate as one donor, and incorporation of one atom of oxygen"/>
    <property type="evidence" value="ECO:0007669"/>
    <property type="project" value="InterPro"/>
</dbReference>
<dbReference type="RefSeq" id="WP_020741927.1">
    <property type="nucleotide sequence ID" value="NC_021658.1"/>
</dbReference>
<dbReference type="InterPro" id="IPR036939">
    <property type="entry name" value="Cu2_ascorb_mOase_N_sf"/>
</dbReference>
<protein>
    <submittedName>
        <fullName evidence="2">Uncharacterized protein</fullName>
    </submittedName>
</protein>
<dbReference type="SUPFAM" id="SSF49742">
    <property type="entry name" value="PHM/PNGase F"/>
    <property type="match status" value="1"/>
</dbReference>
<dbReference type="KEGG" id="scu:SCE1572_50510"/>
<sequence length="203" mass="21697">MSTARAARPPRRPPPGGAQRADSFRCFVLDPGLTEPAWVQGYDVLPGDREVVHHALLFIDANREREALGGERGSYPCFGDARLSETALLGAWAPGTQPLELPPDVGIAVPTNTLLVMQVHYHPKPGKKPSPEAIRVAFRAAGGSRQRSTTQTTLVVVSSPCSLTSIWIFELASSVPAPKRAAKSSSYQASVEIGSDTFHAISS</sequence>
<dbReference type="InterPro" id="IPR008977">
    <property type="entry name" value="PHM/PNGase_F_dom_sf"/>
</dbReference>
<dbReference type="EMBL" id="CP003969">
    <property type="protein sequence ID" value="AGP42022.1"/>
    <property type="molecule type" value="Genomic_DNA"/>
</dbReference>
<organism evidence="2 3">
    <name type="scientific">Sorangium cellulosum So0157-2</name>
    <dbReference type="NCBI Taxonomy" id="1254432"/>
    <lineage>
        <taxon>Bacteria</taxon>
        <taxon>Pseudomonadati</taxon>
        <taxon>Myxococcota</taxon>
        <taxon>Polyangia</taxon>
        <taxon>Polyangiales</taxon>
        <taxon>Polyangiaceae</taxon>
        <taxon>Sorangium</taxon>
    </lineage>
</organism>
<dbReference type="eggNOG" id="COG0526">
    <property type="taxonomic scope" value="Bacteria"/>
</dbReference>
<dbReference type="Gene3D" id="2.60.120.310">
    <property type="entry name" value="Copper type II, ascorbate-dependent monooxygenase, N-terminal domain"/>
    <property type="match status" value="1"/>
</dbReference>
<name>S4Y962_SORCE</name>
<gene>
    <name evidence="2" type="ORF">SCE1572_50510</name>
</gene>
<dbReference type="PATRIC" id="fig|1254432.3.peg.11390"/>
<evidence type="ECO:0000256" key="1">
    <source>
        <dbReference type="SAM" id="MobiDB-lite"/>
    </source>
</evidence>
<evidence type="ECO:0000313" key="2">
    <source>
        <dbReference type="EMBL" id="AGP42022.1"/>
    </source>
</evidence>
<dbReference type="HOGENOM" id="CLU_1348201_0_0_7"/>
<dbReference type="AlphaFoldDB" id="S4Y962"/>
<evidence type="ECO:0000313" key="3">
    <source>
        <dbReference type="Proteomes" id="UP000014803"/>
    </source>
</evidence>
<feature type="region of interest" description="Disordered" evidence="1">
    <location>
        <begin position="1"/>
        <end position="22"/>
    </location>
</feature>
<dbReference type="Proteomes" id="UP000014803">
    <property type="component" value="Chromosome"/>
</dbReference>